<organism evidence="3 4">
    <name type="scientific">Microvirga aerilata</name>
    <dbReference type="NCBI Taxonomy" id="670292"/>
    <lineage>
        <taxon>Bacteria</taxon>
        <taxon>Pseudomonadati</taxon>
        <taxon>Pseudomonadota</taxon>
        <taxon>Alphaproteobacteria</taxon>
        <taxon>Hyphomicrobiales</taxon>
        <taxon>Methylobacteriaceae</taxon>
        <taxon>Microvirga</taxon>
    </lineage>
</organism>
<reference evidence="3" key="1">
    <citation type="submission" date="2021-01" db="EMBL/GenBank/DDBJ databases">
        <title>Microvirga sp.</title>
        <authorList>
            <person name="Kim M.K."/>
        </authorList>
    </citation>
    <scope>NUCLEOTIDE SEQUENCE</scope>
    <source>
        <strain evidence="3">5420S-16</strain>
    </source>
</reference>
<comment type="caution">
    <text evidence="3">The sequence shown here is derived from an EMBL/GenBank/DDBJ whole genome shotgun (WGS) entry which is preliminary data.</text>
</comment>
<gene>
    <name evidence="3" type="ORF">JKG68_09750</name>
</gene>
<dbReference type="Pfam" id="PF18557">
    <property type="entry name" value="NepR"/>
    <property type="match status" value="1"/>
</dbReference>
<dbReference type="EMBL" id="JAEQMY010000011">
    <property type="protein sequence ID" value="MBL0404250.1"/>
    <property type="molecule type" value="Genomic_DNA"/>
</dbReference>
<evidence type="ECO:0000259" key="2">
    <source>
        <dbReference type="Pfam" id="PF18557"/>
    </source>
</evidence>
<sequence length="66" mass="7519">MSKTDKRHSTSRAGLLHTDPRTISAVRDKLGEELRAMYGRLADEPLPDRLLKLVWQLDQPHSKGKP</sequence>
<feature type="domain" description="Anti-sigma factor NepR" evidence="2">
    <location>
        <begin position="27"/>
        <end position="59"/>
    </location>
</feature>
<dbReference type="AlphaFoldDB" id="A0A937D1L0"/>
<proteinExistence type="predicted"/>
<evidence type="ECO:0000313" key="3">
    <source>
        <dbReference type="EMBL" id="MBL0404250.1"/>
    </source>
</evidence>
<keyword evidence="4" id="KW-1185">Reference proteome</keyword>
<dbReference type="Proteomes" id="UP000605848">
    <property type="component" value="Unassembled WGS sequence"/>
</dbReference>
<name>A0A937D1L0_9HYPH</name>
<dbReference type="InterPro" id="IPR041649">
    <property type="entry name" value="NepR"/>
</dbReference>
<feature type="compositionally biased region" description="Basic residues" evidence="1">
    <location>
        <begin position="1"/>
        <end position="10"/>
    </location>
</feature>
<evidence type="ECO:0000256" key="1">
    <source>
        <dbReference type="SAM" id="MobiDB-lite"/>
    </source>
</evidence>
<feature type="region of interest" description="Disordered" evidence="1">
    <location>
        <begin position="1"/>
        <end position="20"/>
    </location>
</feature>
<evidence type="ECO:0000313" key="4">
    <source>
        <dbReference type="Proteomes" id="UP000605848"/>
    </source>
</evidence>
<accession>A0A937D1L0</accession>
<protein>
    <recommendedName>
        <fullName evidence="2">Anti-sigma factor NepR domain-containing protein</fullName>
    </recommendedName>
</protein>